<evidence type="ECO:0000256" key="2">
    <source>
        <dbReference type="HAMAP-Rule" id="MF_00984"/>
    </source>
</evidence>
<gene>
    <name evidence="5" type="ORF">A7L45_21870</name>
</gene>
<dbReference type="GO" id="GO:0003697">
    <property type="term" value="F:single-stranded DNA binding"/>
    <property type="evidence" value="ECO:0007669"/>
    <property type="project" value="UniProtKB-UniRule"/>
</dbReference>
<feature type="region of interest" description="Disordered" evidence="4">
    <location>
        <begin position="104"/>
        <end position="146"/>
    </location>
</feature>
<evidence type="ECO:0000256" key="1">
    <source>
        <dbReference type="ARBA" id="ARBA00023125"/>
    </source>
</evidence>
<dbReference type="AlphaFoldDB" id="A0A1J0GMJ8"/>
<sequence>MNKVVLVGRLTKDPELKFAQGTGTAVATFTVAVNRRFKREGQPDADFIPIVVFGKQAEATANYMSKGKLLSVSGNIQTRNYEAKDGTRRYVTEVIADEVDFLEWGGNKSSDTNTNQGGNSSEANTKSNDFGSASDITPIDDGDIPF</sequence>
<dbReference type="PANTHER" id="PTHR10302">
    <property type="entry name" value="SINGLE-STRANDED DNA-BINDING PROTEIN"/>
    <property type="match status" value="1"/>
</dbReference>
<evidence type="ECO:0000256" key="4">
    <source>
        <dbReference type="SAM" id="MobiDB-lite"/>
    </source>
</evidence>
<dbReference type="KEGG" id="ceu:A7L45_21870"/>
<protein>
    <recommendedName>
        <fullName evidence="2 3">Single-stranded DNA-binding protein</fullName>
        <shortName evidence="2">SSB</shortName>
    </recommendedName>
</protein>
<dbReference type="CDD" id="cd04496">
    <property type="entry name" value="SSB_OBF"/>
    <property type="match status" value="1"/>
</dbReference>
<dbReference type="STRING" id="1552.A7L45_21870"/>
<keyword evidence="6" id="KW-1185">Reference proteome</keyword>
<dbReference type="Proteomes" id="UP000182569">
    <property type="component" value="Chromosome"/>
</dbReference>
<dbReference type="InterPro" id="IPR012340">
    <property type="entry name" value="NA-bd_OB-fold"/>
</dbReference>
<dbReference type="InterPro" id="IPR011344">
    <property type="entry name" value="ssDNA-bd"/>
</dbReference>
<dbReference type="Pfam" id="PF00436">
    <property type="entry name" value="SSB"/>
    <property type="match status" value="1"/>
</dbReference>
<dbReference type="RefSeq" id="WP_071614783.1">
    <property type="nucleotide sequence ID" value="NZ_CP015756.1"/>
</dbReference>
<organism evidence="5 6">
    <name type="scientific">Clostridium estertheticum subsp. estertheticum</name>
    <dbReference type="NCBI Taxonomy" id="1552"/>
    <lineage>
        <taxon>Bacteria</taxon>
        <taxon>Bacillati</taxon>
        <taxon>Bacillota</taxon>
        <taxon>Clostridia</taxon>
        <taxon>Eubacteriales</taxon>
        <taxon>Clostridiaceae</taxon>
        <taxon>Clostridium</taxon>
    </lineage>
</organism>
<dbReference type="PIRSF" id="PIRSF002070">
    <property type="entry name" value="SSB"/>
    <property type="match status" value="1"/>
</dbReference>
<accession>A0A1J0GMJ8</accession>
<dbReference type="PANTHER" id="PTHR10302:SF27">
    <property type="entry name" value="SINGLE-STRANDED DNA-BINDING PROTEIN"/>
    <property type="match status" value="1"/>
</dbReference>
<name>A0A1J0GMJ8_9CLOT</name>
<proteinExistence type="inferred from homology"/>
<dbReference type="EMBL" id="CP015756">
    <property type="protein sequence ID" value="APC42495.1"/>
    <property type="molecule type" value="Genomic_DNA"/>
</dbReference>
<dbReference type="SUPFAM" id="SSF50249">
    <property type="entry name" value="Nucleic acid-binding proteins"/>
    <property type="match status" value="1"/>
</dbReference>
<comment type="caution">
    <text evidence="2">Lacks conserved residue(s) required for the propagation of feature annotation.</text>
</comment>
<dbReference type="PROSITE" id="PS50935">
    <property type="entry name" value="SSB"/>
    <property type="match status" value="1"/>
</dbReference>
<dbReference type="GeneID" id="83590689"/>
<reference evidence="6" key="1">
    <citation type="journal article" date="2016" name="Front. Microbiol.">
        <title>Complete Genome Sequence of Clostridium estertheticum DSM 8809, a Microbe Identified in Spoiled Vacuum Packed Beef.</title>
        <authorList>
            <person name="Yu Z."/>
            <person name="Gunn L."/>
            <person name="Brennan E."/>
            <person name="Reid R."/>
            <person name="Wall P.G."/>
            <person name="Gaora O.P."/>
            <person name="Hurley D."/>
            <person name="Bolton D."/>
            <person name="Fanning S."/>
        </authorList>
    </citation>
    <scope>NUCLEOTIDE SEQUENCE [LARGE SCALE GENOMIC DNA]</scope>
    <source>
        <strain evidence="6">DSM 8809</strain>
    </source>
</reference>
<evidence type="ECO:0000313" key="6">
    <source>
        <dbReference type="Proteomes" id="UP000182569"/>
    </source>
</evidence>
<feature type="compositionally biased region" description="Polar residues" evidence="4">
    <location>
        <begin position="107"/>
        <end position="135"/>
    </location>
</feature>
<dbReference type="NCBIfam" id="TIGR00621">
    <property type="entry name" value="ssb"/>
    <property type="match status" value="1"/>
</dbReference>
<dbReference type="OrthoDB" id="9809878at2"/>
<keyword evidence="1 2" id="KW-0238">DNA-binding</keyword>
<evidence type="ECO:0000256" key="3">
    <source>
        <dbReference type="PIRNR" id="PIRNR002070"/>
    </source>
</evidence>
<comment type="subunit">
    <text evidence="2">Homotetramer.</text>
</comment>
<evidence type="ECO:0000313" key="5">
    <source>
        <dbReference type="EMBL" id="APC42495.1"/>
    </source>
</evidence>
<dbReference type="Gene3D" id="2.40.50.140">
    <property type="entry name" value="Nucleic acid-binding proteins"/>
    <property type="match status" value="1"/>
</dbReference>
<dbReference type="GO" id="GO:0009295">
    <property type="term" value="C:nucleoid"/>
    <property type="evidence" value="ECO:0007669"/>
    <property type="project" value="TreeGrafter"/>
</dbReference>
<dbReference type="GO" id="GO:0006260">
    <property type="term" value="P:DNA replication"/>
    <property type="evidence" value="ECO:0007669"/>
    <property type="project" value="InterPro"/>
</dbReference>
<dbReference type="InterPro" id="IPR000424">
    <property type="entry name" value="Primosome_PriB/ssb"/>
</dbReference>
<dbReference type="HAMAP" id="MF_00984">
    <property type="entry name" value="SSB"/>
    <property type="match status" value="1"/>
</dbReference>